<proteinExistence type="predicted"/>
<organism evidence="1 2">
    <name type="scientific">Paramecium sonneborni</name>
    <dbReference type="NCBI Taxonomy" id="65129"/>
    <lineage>
        <taxon>Eukaryota</taxon>
        <taxon>Sar</taxon>
        <taxon>Alveolata</taxon>
        <taxon>Ciliophora</taxon>
        <taxon>Intramacronucleata</taxon>
        <taxon>Oligohymenophorea</taxon>
        <taxon>Peniculida</taxon>
        <taxon>Parameciidae</taxon>
        <taxon>Paramecium</taxon>
    </lineage>
</organism>
<gene>
    <name evidence="1" type="ORF">PSON_ATCC_30995.1.T0820213</name>
</gene>
<keyword evidence="2" id="KW-1185">Reference proteome</keyword>
<sequence>MNIRMKLQLQYWQPQFEEKQYQQQFYQELLNYIFLVQNPNNIKMQSFPQLHNLFDPVLHKQLSTTFILNSKYICRETKLKILIYSIPHELSTYQQH</sequence>
<evidence type="ECO:0000313" key="1">
    <source>
        <dbReference type="EMBL" id="CAD8104628.1"/>
    </source>
</evidence>
<name>A0A8S1PQ51_9CILI</name>
<comment type="caution">
    <text evidence="1">The sequence shown here is derived from an EMBL/GenBank/DDBJ whole genome shotgun (WGS) entry which is preliminary data.</text>
</comment>
<dbReference type="EMBL" id="CAJJDN010000082">
    <property type="protein sequence ID" value="CAD8104628.1"/>
    <property type="molecule type" value="Genomic_DNA"/>
</dbReference>
<dbReference type="Proteomes" id="UP000692954">
    <property type="component" value="Unassembled WGS sequence"/>
</dbReference>
<reference evidence="1" key="1">
    <citation type="submission" date="2021-01" db="EMBL/GenBank/DDBJ databases">
        <authorList>
            <consortium name="Genoscope - CEA"/>
            <person name="William W."/>
        </authorList>
    </citation>
    <scope>NUCLEOTIDE SEQUENCE</scope>
</reference>
<protein>
    <submittedName>
        <fullName evidence="1">Uncharacterized protein</fullName>
    </submittedName>
</protein>
<dbReference type="AlphaFoldDB" id="A0A8S1PQ51"/>
<evidence type="ECO:0000313" key="2">
    <source>
        <dbReference type="Proteomes" id="UP000692954"/>
    </source>
</evidence>
<accession>A0A8S1PQ51</accession>